<reference evidence="2 3" key="1">
    <citation type="submission" date="2021-07" db="EMBL/GenBank/DDBJ databases">
        <title>The Aristolochia fimbriata genome: insights into angiosperm evolution, floral development and chemical biosynthesis.</title>
        <authorList>
            <person name="Jiao Y."/>
        </authorList>
    </citation>
    <scope>NUCLEOTIDE SEQUENCE [LARGE SCALE GENOMIC DNA]</scope>
    <source>
        <strain evidence="2">IBCAS-2021</strain>
        <tissue evidence="2">Leaf</tissue>
    </source>
</reference>
<feature type="compositionally biased region" description="Basic residues" evidence="1">
    <location>
        <begin position="103"/>
        <end position="113"/>
    </location>
</feature>
<feature type="compositionally biased region" description="Basic residues" evidence="1">
    <location>
        <begin position="1"/>
        <end position="13"/>
    </location>
</feature>
<dbReference type="Proteomes" id="UP000825729">
    <property type="component" value="Unassembled WGS sequence"/>
</dbReference>
<proteinExistence type="predicted"/>
<dbReference type="AlphaFoldDB" id="A0AAV7DZ56"/>
<evidence type="ECO:0000313" key="2">
    <source>
        <dbReference type="EMBL" id="KAG9441220.1"/>
    </source>
</evidence>
<comment type="caution">
    <text evidence="2">The sequence shown here is derived from an EMBL/GenBank/DDBJ whole genome shotgun (WGS) entry which is preliminary data.</text>
</comment>
<feature type="region of interest" description="Disordered" evidence="1">
    <location>
        <begin position="219"/>
        <end position="239"/>
    </location>
</feature>
<dbReference type="EMBL" id="JAINDJ010000007">
    <property type="protein sequence ID" value="KAG9441220.1"/>
    <property type="molecule type" value="Genomic_DNA"/>
</dbReference>
<keyword evidence="3" id="KW-1185">Reference proteome</keyword>
<sequence>MFGKKGDKKKKKSGASSSAAEEPPRQLSPDPPPSDEATARRSPHIPHLGQCSNLPAPRPAAVEVPAPAPANVRVNIASYDDYKTGERHTVPDLFKRTWMTRWRRQRKGSRRRGARDTAGAPKEASTLAAGAQVPATEGQVPTAEDPSRHPSLCRRNTSPPRSVEALALRSPDIYRAISTIYLLLYPSSCSCISSFTDYKTRERRRSAVYGAKEMQEFHPAVESSGSDGWGSGAGSELQI</sequence>
<accession>A0AAV7DZ56</accession>
<protein>
    <submittedName>
        <fullName evidence="2">Uncharacterized protein</fullName>
    </submittedName>
</protein>
<name>A0AAV7DZ56_ARIFI</name>
<evidence type="ECO:0000256" key="1">
    <source>
        <dbReference type="SAM" id="MobiDB-lite"/>
    </source>
</evidence>
<organism evidence="2 3">
    <name type="scientific">Aristolochia fimbriata</name>
    <name type="common">White veined hardy Dutchman's pipe vine</name>
    <dbReference type="NCBI Taxonomy" id="158543"/>
    <lineage>
        <taxon>Eukaryota</taxon>
        <taxon>Viridiplantae</taxon>
        <taxon>Streptophyta</taxon>
        <taxon>Embryophyta</taxon>
        <taxon>Tracheophyta</taxon>
        <taxon>Spermatophyta</taxon>
        <taxon>Magnoliopsida</taxon>
        <taxon>Magnoliidae</taxon>
        <taxon>Piperales</taxon>
        <taxon>Aristolochiaceae</taxon>
        <taxon>Aristolochia</taxon>
    </lineage>
</organism>
<evidence type="ECO:0000313" key="3">
    <source>
        <dbReference type="Proteomes" id="UP000825729"/>
    </source>
</evidence>
<feature type="region of interest" description="Disordered" evidence="1">
    <location>
        <begin position="103"/>
        <end position="161"/>
    </location>
</feature>
<feature type="region of interest" description="Disordered" evidence="1">
    <location>
        <begin position="1"/>
        <end position="66"/>
    </location>
</feature>
<gene>
    <name evidence="2" type="ORF">H6P81_017074</name>
</gene>